<proteinExistence type="predicted"/>
<dbReference type="SMART" id="SM00470">
    <property type="entry name" value="ParB"/>
    <property type="match status" value="1"/>
</dbReference>
<keyword evidence="1" id="KW-0159">Chromosome partition</keyword>
<reference evidence="3 4" key="1">
    <citation type="journal article" date="2016" name="Nat. Commun.">
        <title>Thousands of microbial genomes shed light on interconnected biogeochemical processes in an aquifer system.</title>
        <authorList>
            <person name="Anantharaman K."/>
            <person name="Brown C.T."/>
            <person name="Hug L.A."/>
            <person name="Sharon I."/>
            <person name="Castelle C.J."/>
            <person name="Probst A.J."/>
            <person name="Thomas B.C."/>
            <person name="Singh A."/>
            <person name="Wilkins M.J."/>
            <person name="Karaoz U."/>
            <person name="Brodie E.L."/>
            <person name="Williams K.H."/>
            <person name="Hubbard S.S."/>
            <person name="Banfield J.F."/>
        </authorList>
    </citation>
    <scope>NUCLEOTIDE SEQUENCE [LARGE SCALE GENOMIC DNA]</scope>
</reference>
<evidence type="ECO:0000256" key="1">
    <source>
        <dbReference type="ARBA" id="ARBA00022829"/>
    </source>
</evidence>
<dbReference type="Proteomes" id="UP000179243">
    <property type="component" value="Unassembled WGS sequence"/>
</dbReference>
<dbReference type="InterPro" id="IPR041468">
    <property type="entry name" value="HTH_ParB/Spo0J"/>
</dbReference>
<dbReference type="AlphaFoldDB" id="A0A1F7FF11"/>
<dbReference type="GO" id="GO:0005694">
    <property type="term" value="C:chromosome"/>
    <property type="evidence" value="ECO:0007669"/>
    <property type="project" value="TreeGrafter"/>
</dbReference>
<evidence type="ECO:0000313" key="3">
    <source>
        <dbReference type="EMBL" id="OGK05087.1"/>
    </source>
</evidence>
<comment type="caution">
    <text evidence="3">The sequence shown here is derived from an EMBL/GenBank/DDBJ whole genome shotgun (WGS) entry which is preliminary data.</text>
</comment>
<dbReference type="PANTHER" id="PTHR33375">
    <property type="entry name" value="CHROMOSOME-PARTITIONING PROTEIN PARB-RELATED"/>
    <property type="match status" value="1"/>
</dbReference>
<dbReference type="EMBL" id="MFYX01000063">
    <property type="protein sequence ID" value="OGK05087.1"/>
    <property type="molecule type" value="Genomic_DNA"/>
</dbReference>
<evidence type="ECO:0000259" key="2">
    <source>
        <dbReference type="SMART" id="SM00470"/>
    </source>
</evidence>
<dbReference type="SUPFAM" id="SSF110849">
    <property type="entry name" value="ParB/Sulfiredoxin"/>
    <property type="match status" value="1"/>
</dbReference>
<dbReference type="PANTHER" id="PTHR33375:SF1">
    <property type="entry name" value="CHROMOSOME-PARTITIONING PROTEIN PARB-RELATED"/>
    <property type="match status" value="1"/>
</dbReference>
<dbReference type="InterPro" id="IPR003115">
    <property type="entry name" value="ParB_N"/>
</dbReference>
<dbReference type="GO" id="GO:0007059">
    <property type="term" value="P:chromosome segregation"/>
    <property type="evidence" value="ECO:0007669"/>
    <property type="project" value="UniProtKB-KW"/>
</dbReference>
<name>A0A1F7FF11_UNCRA</name>
<feature type="domain" description="ParB-like N-terminal" evidence="2">
    <location>
        <begin position="3"/>
        <end position="94"/>
    </location>
</feature>
<accession>A0A1F7FF11</accession>
<dbReference type="InterPro" id="IPR050336">
    <property type="entry name" value="Chromosome_partition/occlusion"/>
</dbReference>
<evidence type="ECO:0000313" key="4">
    <source>
        <dbReference type="Proteomes" id="UP000179243"/>
    </source>
</evidence>
<dbReference type="Pfam" id="PF17762">
    <property type="entry name" value="HTH_ParB"/>
    <property type="match status" value="1"/>
</dbReference>
<dbReference type="Gene3D" id="1.10.10.2830">
    <property type="match status" value="1"/>
</dbReference>
<gene>
    <name evidence="3" type="ORF">A2519_11750</name>
</gene>
<sequence length="290" mass="32203">MIQEVPLTALNTGYEKFRLVRPREYAAMHESLGRYGQLNPVSVGRIAGDDTRYELIDGFKRYRGVGALHKTNIRIRVMEGGAHALKAAIVGLNRNQGTLHAFEEALVVCSLHREDGLDQSEIAALLGRHKSWACRRIALCERLCGEAIETIRLGLLGFSSARELCRLPRGNQAAALKCILKHRLDSRETAHLVGLLLQSPGYSHATILHLPLDILEQRCPPRPSGMGKALHAWNRLRVLLKTAHLRVEPLLRFAVQLGAEQRAEVVSEVIRATDMLSILKASLDGSNDVR</sequence>
<organism evidence="3 4">
    <name type="scientific">Candidatus Raymondbacteria bacterium RIFOXYD12_FULL_49_13</name>
    <dbReference type="NCBI Taxonomy" id="1817890"/>
    <lineage>
        <taxon>Bacteria</taxon>
        <taxon>Raymondiibacteriota</taxon>
    </lineage>
</organism>
<protein>
    <recommendedName>
        <fullName evidence="2">ParB-like N-terminal domain-containing protein</fullName>
    </recommendedName>
</protein>
<dbReference type="Pfam" id="PF02195">
    <property type="entry name" value="ParB_N"/>
    <property type="match status" value="1"/>
</dbReference>
<dbReference type="InterPro" id="IPR036086">
    <property type="entry name" value="ParB/Sulfiredoxin_sf"/>
</dbReference>
<dbReference type="Gene3D" id="3.90.1530.30">
    <property type="match status" value="1"/>
</dbReference>
<dbReference type="SUPFAM" id="SSF109709">
    <property type="entry name" value="KorB DNA-binding domain-like"/>
    <property type="match status" value="1"/>
</dbReference>